<keyword evidence="3" id="KW-1185">Reference proteome</keyword>
<feature type="signal peptide" evidence="1">
    <location>
        <begin position="1"/>
        <end position="21"/>
    </location>
</feature>
<keyword evidence="1" id="KW-0732">Signal</keyword>
<proteinExistence type="predicted"/>
<name>A0A1H8W2V2_9BRAD</name>
<accession>A0A1H8W2V2</accession>
<evidence type="ECO:0000256" key="1">
    <source>
        <dbReference type="SAM" id="SignalP"/>
    </source>
</evidence>
<feature type="chain" id="PRO_5011503143" evidence="1">
    <location>
        <begin position="22"/>
        <end position="151"/>
    </location>
</feature>
<reference evidence="3" key="1">
    <citation type="submission" date="2016-10" db="EMBL/GenBank/DDBJ databases">
        <authorList>
            <person name="Varghese N."/>
            <person name="Submissions S."/>
        </authorList>
    </citation>
    <scope>NUCLEOTIDE SEQUENCE [LARGE SCALE GENOMIC DNA]</scope>
    <source>
        <strain evidence="3">DSM 123</strain>
    </source>
</reference>
<dbReference type="AlphaFoldDB" id="A0A1H8W2V2"/>
<protein>
    <submittedName>
        <fullName evidence="2">Uncharacterized protein</fullName>
    </submittedName>
</protein>
<evidence type="ECO:0000313" key="3">
    <source>
        <dbReference type="Proteomes" id="UP000199615"/>
    </source>
</evidence>
<dbReference type="RefSeq" id="WP_011502933.1">
    <property type="nucleotide sequence ID" value="NZ_FODT01000010.1"/>
</dbReference>
<gene>
    <name evidence="2" type="ORF">SAMN05444123_110155</name>
</gene>
<dbReference type="EMBL" id="FODT01000010">
    <property type="protein sequence ID" value="SEP21940.1"/>
    <property type="molecule type" value="Genomic_DNA"/>
</dbReference>
<sequence length="151" mass="16302">MPKRYRILVGFAFGAALLTGAADPSAALPAVTNGAVLTQDRSDGVIVVRAGGKNRNVNVNRNVNRNTNINRNVNRNANVNVRKNTNVNVNVRRPVRVWAPRPYYGTIVAGVALGTVIYVAAAGTPPAAPSSTLCWYWTDPAMTGGYWDYCR</sequence>
<dbReference type="Proteomes" id="UP000199615">
    <property type="component" value="Unassembled WGS sequence"/>
</dbReference>
<evidence type="ECO:0000313" key="2">
    <source>
        <dbReference type="EMBL" id="SEP21940.1"/>
    </source>
</evidence>
<organism evidence="2 3">
    <name type="scientific">Rhodopseudomonas pseudopalustris</name>
    <dbReference type="NCBI Taxonomy" id="1513892"/>
    <lineage>
        <taxon>Bacteria</taxon>
        <taxon>Pseudomonadati</taxon>
        <taxon>Pseudomonadota</taxon>
        <taxon>Alphaproteobacteria</taxon>
        <taxon>Hyphomicrobiales</taxon>
        <taxon>Nitrobacteraceae</taxon>
        <taxon>Rhodopseudomonas</taxon>
    </lineage>
</organism>